<evidence type="ECO:0000313" key="2">
    <source>
        <dbReference type="Proteomes" id="UP000289738"/>
    </source>
</evidence>
<sequence>MKFICEVVVILSFQVVEKLPDLFRIEIGLHAEDVLKEYNEEKWLINILATDTRGQHEVYL</sequence>
<proteinExistence type="predicted"/>
<gene>
    <name evidence="1" type="ORF">Ahy_B10g101591</name>
</gene>
<dbReference type="Proteomes" id="UP000289738">
    <property type="component" value="Chromosome B10"/>
</dbReference>
<keyword evidence="2" id="KW-1185">Reference proteome</keyword>
<organism evidence="1 2">
    <name type="scientific">Arachis hypogaea</name>
    <name type="common">Peanut</name>
    <dbReference type="NCBI Taxonomy" id="3818"/>
    <lineage>
        <taxon>Eukaryota</taxon>
        <taxon>Viridiplantae</taxon>
        <taxon>Streptophyta</taxon>
        <taxon>Embryophyta</taxon>
        <taxon>Tracheophyta</taxon>
        <taxon>Spermatophyta</taxon>
        <taxon>Magnoliopsida</taxon>
        <taxon>eudicotyledons</taxon>
        <taxon>Gunneridae</taxon>
        <taxon>Pentapetalae</taxon>
        <taxon>rosids</taxon>
        <taxon>fabids</taxon>
        <taxon>Fabales</taxon>
        <taxon>Fabaceae</taxon>
        <taxon>Papilionoideae</taxon>
        <taxon>50 kb inversion clade</taxon>
        <taxon>dalbergioids sensu lato</taxon>
        <taxon>Dalbergieae</taxon>
        <taxon>Pterocarpus clade</taxon>
        <taxon>Arachis</taxon>
    </lineage>
</organism>
<comment type="caution">
    <text evidence="1">The sequence shown here is derived from an EMBL/GenBank/DDBJ whole genome shotgun (WGS) entry which is preliminary data.</text>
</comment>
<protein>
    <submittedName>
        <fullName evidence="1">Uncharacterized protein</fullName>
    </submittedName>
</protein>
<accession>A0A444X041</accession>
<dbReference type="AlphaFoldDB" id="A0A444X041"/>
<dbReference type="EMBL" id="SDMP01000020">
    <property type="protein sequence ID" value="RYQ82983.1"/>
    <property type="molecule type" value="Genomic_DNA"/>
</dbReference>
<evidence type="ECO:0000313" key="1">
    <source>
        <dbReference type="EMBL" id="RYQ82983.1"/>
    </source>
</evidence>
<reference evidence="1 2" key="1">
    <citation type="submission" date="2019-01" db="EMBL/GenBank/DDBJ databases">
        <title>Sequencing of cultivated peanut Arachis hypogaea provides insights into genome evolution and oil improvement.</title>
        <authorList>
            <person name="Chen X."/>
        </authorList>
    </citation>
    <scope>NUCLEOTIDE SEQUENCE [LARGE SCALE GENOMIC DNA]</scope>
    <source>
        <strain evidence="2">cv. Fuhuasheng</strain>
        <tissue evidence="1">Leaves</tissue>
    </source>
</reference>
<name>A0A444X041_ARAHY</name>